<dbReference type="Proteomes" id="UP000316008">
    <property type="component" value="Unassembled WGS sequence"/>
</dbReference>
<protein>
    <recommendedName>
        <fullName evidence="4">Dialkylresorcinol condensing enzyme DarA</fullName>
    </recommendedName>
</protein>
<dbReference type="Gene3D" id="3.40.50.360">
    <property type="match status" value="1"/>
</dbReference>
<evidence type="ECO:0000313" key="2">
    <source>
        <dbReference type="EMBL" id="TSJ46456.1"/>
    </source>
</evidence>
<dbReference type="EMBL" id="VLPL01000002">
    <property type="protein sequence ID" value="TSJ46456.1"/>
    <property type="molecule type" value="Genomic_DNA"/>
</dbReference>
<evidence type="ECO:0000313" key="3">
    <source>
        <dbReference type="Proteomes" id="UP000316008"/>
    </source>
</evidence>
<evidence type="ECO:0000256" key="1">
    <source>
        <dbReference type="SAM" id="Phobius"/>
    </source>
</evidence>
<keyword evidence="3" id="KW-1185">Reference proteome</keyword>
<organism evidence="2 3">
    <name type="scientific">Fluviicola chungangensis</name>
    <dbReference type="NCBI Taxonomy" id="2597671"/>
    <lineage>
        <taxon>Bacteria</taxon>
        <taxon>Pseudomonadati</taxon>
        <taxon>Bacteroidota</taxon>
        <taxon>Flavobacteriia</taxon>
        <taxon>Flavobacteriales</taxon>
        <taxon>Crocinitomicaceae</taxon>
        <taxon>Fluviicola</taxon>
    </lineage>
</organism>
<feature type="transmembrane region" description="Helical" evidence="1">
    <location>
        <begin position="261"/>
        <end position="282"/>
    </location>
</feature>
<dbReference type="OrthoDB" id="4547866at2"/>
<keyword evidence="1" id="KW-0812">Transmembrane</keyword>
<dbReference type="RefSeq" id="WP_144331993.1">
    <property type="nucleotide sequence ID" value="NZ_VLPL01000002.1"/>
</dbReference>
<keyword evidence="1" id="KW-1133">Transmembrane helix</keyword>
<reference evidence="2 3" key="1">
    <citation type="submission" date="2019-07" db="EMBL/GenBank/DDBJ databases">
        <authorList>
            <person name="Huq M.A."/>
        </authorList>
    </citation>
    <scope>NUCLEOTIDE SEQUENCE [LARGE SCALE GENOMIC DNA]</scope>
    <source>
        <strain evidence="2 3">MAH-3</strain>
    </source>
</reference>
<dbReference type="InterPro" id="IPR029039">
    <property type="entry name" value="Flavoprotein-like_sf"/>
</dbReference>
<name>A0A556N2M7_9FLAO</name>
<accession>A0A556N2M7</accession>
<dbReference type="AlphaFoldDB" id="A0A556N2M7"/>
<comment type="caution">
    <text evidence="2">The sequence shown here is derived from an EMBL/GenBank/DDBJ whole genome shotgun (WGS) entry which is preliminary data.</text>
</comment>
<keyword evidence="1" id="KW-0472">Membrane</keyword>
<proteinExistence type="predicted"/>
<sequence length="303" mass="34563">MAQNILVIHYSQSGQLTEILQNFCKPFADSTIEWIKVEPSTPFPFPWTSASFFDAMPETVLEKPVPIKPLHFERSQYDLIIFGYQPWFLSPSLPASAILQDEEFRKIMNGTNIVSVLGCRNMWINAQEAVKQQIASAGGKLIGNVPLIDKTSNLISVVTILHWMLTGQKTKKWGVFPIPGVSDEDIRDVSQFGALLKEKLSANQTDEFQDALVAKGGVIIPVSILFIESRAKMLFRIWANLITKKTAKGGNRKFWINFFKYYLIFALFIVSPIVLMIYHIFVRPFKGQHIKRELAYYRGTQLR</sequence>
<evidence type="ECO:0008006" key="4">
    <source>
        <dbReference type="Google" id="ProtNLM"/>
    </source>
</evidence>
<gene>
    <name evidence="2" type="ORF">FO442_04670</name>
</gene>